<dbReference type="InterPro" id="IPR003779">
    <property type="entry name" value="CMD-like"/>
</dbReference>
<feature type="region of interest" description="Disordered" evidence="1">
    <location>
        <begin position="194"/>
        <end position="219"/>
    </location>
</feature>
<gene>
    <name evidence="3" type="ORF">GALL_307290</name>
</gene>
<evidence type="ECO:0000256" key="1">
    <source>
        <dbReference type="SAM" id="MobiDB-lite"/>
    </source>
</evidence>
<dbReference type="InterPro" id="IPR029032">
    <property type="entry name" value="AhpD-like"/>
</dbReference>
<dbReference type="AlphaFoldDB" id="A0A1J5RCK6"/>
<feature type="domain" description="Carboxymuconolactone decarboxylase-like" evidence="2">
    <location>
        <begin position="67"/>
        <end position="121"/>
    </location>
</feature>
<organism evidence="3">
    <name type="scientific">mine drainage metagenome</name>
    <dbReference type="NCBI Taxonomy" id="410659"/>
    <lineage>
        <taxon>unclassified sequences</taxon>
        <taxon>metagenomes</taxon>
        <taxon>ecological metagenomes</taxon>
    </lineage>
</organism>
<dbReference type="Pfam" id="PF02627">
    <property type="entry name" value="CMD"/>
    <property type="match status" value="1"/>
</dbReference>
<evidence type="ECO:0000313" key="3">
    <source>
        <dbReference type="EMBL" id="OIQ87395.1"/>
    </source>
</evidence>
<dbReference type="EMBL" id="MLJW01000424">
    <property type="protein sequence ID" value="OIQ87395.1"/>
    <property type="molecule type" value="Genomic_DNA"/>
</dbReference>
<dbReference type="PANTHER" id="PTHR34846">
    <property type="entry name" value="4-CARBOXYMUCONOLACTONE DECARBOXYLASE FAMILY PROTEIN (AFU_ORTHOLOGUE AFUA_6G11590)"/>
    <property type="match status" value="1"/>
</dbReference>
<reference evidence="3" key="1">
    <citation type="submission" date="2016-10" db="EMBL/GenBank/DDBJ databases">
        <title>Sequence of Gallionella enrichment culture.</title>
        <authorList>
            <person name="Poehlein A."/>
            <person name="Muehling M."/>
            <person name="Daniel R."/>
        </authorList>
    </citation>
    <scope>NUCLEOTIDE SEQUENCE</scope>
</reference>
<comment type="caution">
    <text evidence="3">The sequence shown here is derived from an EMBL/GenBank/DDBJ whole genome shotgun (WGS) entry which is preliminary data.</text>
</comment>
<name>A0A1J5RCK6_9ZZZZ</name>
<sequence>MEQIKTRTSATNFPTTYAATVTVPLPDDDLIRPVIESYYGSTYQPDTTLNVVKMFAGTGAHFPGVIDLVNAIFGPEGINPKHRQTCMMRVAKALNAPYEWQIHSAIGRNVGLSEDEIVAFASDGPVTGVGADYILLCRAADELANDKTLSDKTLSELLTTFGEVSTRKYILSISVFIFVGLWLNGCRVPLETTDKVGGTTTTNPAGSSVKQRGPGEGQS</sequence>
<dbReference type="Gene3D" id="1.20.1290.10">
    <property type="entry name" value="AhpD-like"/>
    <property type="match status" value="1"/>
</dbReference>
<evidence type="ECO:0000259" key="2">
    <source>
        <dbReference type="Pfam" id="PF02627"/>
    </source>
</evidence>
<proteinExistence type="predicted"/>
<dbReference type="GO" id="GO:0051920">
    <property type="term" value="F:peroxiredoxin activity"/>
    <property type="evidence" value="ECO:0007669"/>
    <property type="project" value="InterPro"/>
</dbReference>
<dbReference type="SUPFAM" id="SSF69118">
    <property type="entry name" value="AhpD-like"/>
    <property type="match status" value="1"/>
</dbReference>
<protein>
    <submittedName>
        <fullName evidence="3">Carboxymuconolactone decarboxylase family protein</fullName>
    </submittedName>
</protein>
<dbReference type="PANTHER" id="PTHR34846:SF5">
    <property type="entry name" value="CARBOXYMUCONOLACTONE DECARBOXYLASE-LIKE DOMAIN-CONTAINING PROTEIN"/>
    <property type="match status" value="1"/>
</dbReference>
<accession>A0A1J5RCK6</accession>